<keyword evidence="1" id="KW-0732">Signal</keyword>
<dbReference type="Proteomes" id="UP000556436">
    <property type="component" value="Unassembled WGS sequence"/>
</dbReference>
<gene>
    <name evidence="2" type="ORF">FHS38_003977</name>
</gene>
<evidence type="ECO:0000256" key="1">
    <source>
        <dbReference type="SAM" id="SignalP"/>
    </source>
</evidence>
<feature type="signal peptide" evidence="1">
    <location>
        <begin position="1"/>
        <end position="33"/>
    </location>
</feature>
<evidence type="ECO:0008006" key="4">
    <source>
        <dbReference type="Google" id="ProtNLM"/>
    </source>
</evidence>
<protein>
    <recommendedName>
        <fullName evidence="4">Secreted protein</fullName>
    </recommendedName>
</protein>
<evidence type="ECO:0000313" key="2">
    <source>
        <dbReference type="EMBL" id="MBB4887909.1"/>
    </source>
</evidence>
<sequence>MTKGRPVKIPRTLAVTVPLLVSVTLMTATPASAASYSGGNAYARGGIANVTSTYMGGGIYDLSLQSPIATDLKKKDGWRPILKVMWKDYTAGNPTKERTLGFGVDNGETAYFADTSIATKYPNSVTFKVCGLKAGARKCASLSKR</sequence>
<evidence type="ECO:0000313" key="3">
    <source>
        <dbReference type="Proteomes" id="UP000556436"/>
    </source>
</evidence>
<name>A0A7W7LD82_STRNE</name>
<keyword evidence="3" id="KW-1185">Reference proteome</keyword>
<feature type="chain" id="PRO_5030964740" description="Secreted protein" evidence="1">
    <location>
        <begin position="34"/>
        <end position="145"/>
    </location>
</feature>
<dbReference type="EMBL" id="JACHJG010000008">
    <property type="protein sequence ID" value="MBB4887909.1"/>
    <property type="molecule type" value="Genomic_DNA"/>
</dbReference>
<dbReference type="AlphaFoldDB" id="A0A7W7LD82"/>
<dbReference type="RefSeq" id="WP_184735150.1">
    <property type="nucleotide sequence ID" value="NZ_JACHJG010000008.1"/>
</dbReference>
<organism evidence="2 3">
    <name type="scientific">Streptomyces netropsis</name>
    <name type="common">Streptoverticillium netropsis</name>
    <dbReference type="NCBI Taxonomy" id="55404"/>
    <lineage>
        <taxon>Bacteria</taxon>
        <taxon>Bacillati</taxon>
        <taxon>Actinomycetota</taxon>
        <taxon>Actinomycetes</taxon>
        <taxon>Kitasatosporales</taxon>
        <taxon>Streptomycetaceae</taxon>
        <taxon>Streptomyces</taxon>
    </lineage>
</organism>
<reference evidence="2 3" key="1">
    <citation type="submission" date="2020-08" db="EMBL/GenBank/DDBJ databases">
        <title>Genomic Encyclopedia of Type Strains, Phase III (KMG-III): the genomes of soil and plant-associated and newly described type strains.</title>
        <authorList>
            <person name="Whitman W."/>
        </authorList>
    </citation>
    <scope>NUCLEOTIDE SEQUENCE [LARGE SCALE GENOMIC DNA]</scope>
    <source>
        <strain evidence="2 3">CECT 3265</strain>
    </source>
</reference>
<comment type="caution">
    <text evidence="2">The sequence shown here is derived from an EMBL/GenBank/DDBJ whole genome shotgun (WGS) entry which is preliminary data.</text>
</comment>
<accession>A0A7W7LD82</accession>
<proteinExistence type="predicted"/>